<dbReference type="SUPFAM" id="SSF56801">
    <property type="entry name" value="Acetyl-CoA synthetase-like"/>
    <property type="match status" value="7"/>
</dbReference>
<dbReference type="InterPro" id="IPR020845">
    <property type="entry name" value="AMP-binding_CS"/>
</dbReference>
<dbReference type="Pfam" id="PF00668">
    <property type="entry name" value="Condensation"/>
    <property type="match status" value="7"/>
</dbReference>
<dbReference type="InterPro" id="IPR009081">
    <property type="entry name" value="PP-bd_ACP"/>
</dbReference>
<dbReference type="PROSITE" id="PS00455">
    <property type="entry name" value="AMP_BINDING"/>
    <property type="match status" value="7"/>
</dbReference>
<comment type="cofactor">
    <cofactor evidence="1">
        <name>pantetheine 4'-phosphate</name>
        <dbReference type="ChEBI" id="CHEBI:47942"/>
    </cofactor>
</comment>
<dbReference type="CDD" id="cd12117">
    <property type="entry name" value="A_NRPS_Srf_like"/>
    <property type="match status" value="2"/>
</dbReference>
<dbReference type="Pfam" id="PF00975">
    <property type="entry name" value="Thioesterase"/>
    <property type="match status" value="1"/>
</dbReference>
<feature type="domain" description="Carrier" evidence="4">
    <location>
        <begin position="4216"/>
        <end position="4291"/>
    </location>
</feature>
<dbReference type="InterPro" id="IPR029058">
    <property type="entry name" value="AB_hydrolase_fold"/>
</dbReference>
<keyword evidence="2" id="KW-0596">Phosphopantetheine</keyword>
<dbReference type="Gene3D" id="3.30.300.30">
    <property type="match status" value="7"/>
</dbReference>
<feature type="domain" description="Carrier" evidence="4">
    <location>
        <begin position="5265"/>
        <end position="5340"/>
    </location>
</feature>
<dbReference type="PROSITE" id="PS50075">
    <property type="entry name" value="CARRIER"/>
    <property type="match status" value="7"/>
</dbReference>
<dbReference type="RefSeq" id="WP_264728273.1">
    <property type="nucleotide sequence ID" value="NZ_JAPDNR010000001.1"/>
</dbReference>
<evidence type="ECO:0000256" key="1">
    <source>
        <dbReference type="ARBA" id="ARBA00001957"/>
    </source>
</evidence>
<dbReference type="PANTHER" id="PTHR45527">
    <property type="entry name" value="NONRIBOSOMAL PEPTIDE SYNTHETASE"/>
    <property type="match status" value="1"/>
</dbReference>
<dbReference type="InterPro" id="IPR020802">
    <property type="entry name" value="TesA-like"/>
</dbReference>
<dbReference type="NCBIfam" id="NF003417">
    <property type="entry name" value="PRK04813.1"/>
    <property type="match status" value="7"/>
</dbReference>
<dbReference type="Gene3D" id="3.40.50.12780">
    <property type="entry name" value="N-terminal domain of ligase-like"/>
    <property type="match status" value="2"/>
</dbReference>
<dbReference type="Pfam" id="PF00550">
    <property type="entry name" value="PP-binding"/>
    <property type="match status" value="7"/>
</dbReference>
<dbReference type="InterPro" id="IPR000873">
    <property type="entry name" value="AMP-dep_synth/lig_dom"/>
</dbReference>
<dbReference type="InterPro" id="IPR042099">
    <property type="entry name" value="ANL_N_sf"/>
</dbReference>
<evidence type="ECO:0000259" key="4">
    <source>
        <dbReference type="PROSITE" id="PS50075"/>
    </source>
</evidence>
<proteinExistence type="predicted"/>
<organism evidence="5 6">
    <name type="scientific">Chitinophaga nivalis</name>
    <dbReference type="NCBI Taxonomy" id="2991709"/>
    <lineage>
        <taxon>Bacteria</taxon>
        <taxon>Pseudomonadati</taxon>
        <taxon>Bacteroidota</taxon>
        <taxon>Chitinophagia</taxon>
        <taxon>Chitinophagales</taxon>
        <taxon>Chitinophagaceae</taxon>
        <taxon>Chitinophaga</taxon>
    </lineage>
</organism>
<keyword evidence="3" id="KW-0597">Phosphoprotein</keyword>
<evidence type="ECO:0000256" key="3">
    <source>
        <dbReference type="ARBA" id="ARBA00022553"/>
    </source>
</evidence>
<keyword evidence="6" id="KW-1185">Reference proteome</keyword>
<dbReference type="SUPFAM" id="SSF53474">
    <property type="entry name" value="alpha/beta-Hydrolases"/>
    <property type="match status" value="1"/>
</dbReference>
<dbReference type="SMART" id="SM00824">
    <property type="entry name" value="PKS_TE"/>
    <property type="match status" value="1"/>
</dbReference>
<feature type="domain" description="Carrier" evidence="4">
    <location>
        <begin position="3140"/>
        <end position="3215"/>
    </location>
</feature>
<dbReference type="InterPro" id="IPR001031">
    <property type="entry name" value="Thioesterase"/>
</dbReference>
<accession>A0ABT3IGX0</accession>
<dbReference type="Proteomes" id="UP001207742">
    <property type="component" value="Unassembled WGS sequence"/>
</dbReference>
<dbReference type="InterPro" id="IPR023213">
    <property type="entry name" value="CAT-like_dom_sf"/>
</dbReference>
<evidence type="ECO:0000313" key="6">
    <source>
        <dbReference type="Proteomes" id="UP001207742"/>
    </source>
</evidence>
<comment type="caution">
    <text evidence="5">The sequence shown here is derived from an EMBL/GenBank/DDBJ whole genome shotgun (WGS) entry which is preliminary data.</text>
</comment>
<dbReference type="EMBL" id="JAPDNS010000001">
    <property type="protein sequence ID" value="MCW3483196.1"/>
    <property type="molecule type" value="Genomic_DNA"/>
</dbReference>
<dbReference type="Gene3D" id="2.30.38.10">
    <property type="entry name" value="Luciferase, Domain 3"/>
    <property type="match status" value="5"/>
</dbReference>
<sequence length="7724" mass="856063">MSDFNLSEIKALLQKADENGIKIFLDDDQLIVEMHEDTEIDDVFLDELRNNKAYLITYFQDNKSQDNAQTHRITAVPRDGDTLLPLSFSQERLWFIDQLEGSVHYHIPAVLRLKGTLNKAALQQALQYIINRHEVLRTVIRLSEQSKKAYQHLLELDSWQLDNVEITDTLEETVAAYIRTPFDLQADHMLKAGLIKLTEQEHVLAINVHHIAADGWSLSVIVNELMALYAGFSAGEAPALPPMDIQYADFAVWQREYLSGEILAGQQAYWQQQLADLEPLNLPGDYPRPAVQSTNGAAISRVLDRTLTGALNKLSQQEGATLHMTLLAAFEVLLYRYSGQEDICVGTPLAGRRRRELEDLIGFFINMLAVRNQLGNNPTFIGLLAQVKETLLAAYDHQDIPFEKVVETVMKTRDRSRSPLFQVMFTLQNTPATPDLTLGDLTLSVENTAHTIAKSDLSFMLGEADGELVLNVEYCTDLFKEATIIQMMGHYEQLLKAIVAQPSQQIDFLNMLQEGEANALLQLAAGVTTAYPDNKTITTLFAEQALIRPDAVAVVFEDAQLTYRQLDELSNQLAHYLLAEGVTTGMMIPVCIDRSVDMMVGIQAILKAGAVYVPLDPAHPPARLRFILDDTSSSVVLTTLDYWQDLFEAVSFAGKCICIDIMADVIALESPVQPVVALTADDQAYVMYTSGSTGNPKGVLVNHRNVVSLVKDTAYFPFNENSIVLSTGSTSFDAVTFDYWGTLLNGGQLVLSPEKKLLDSSLLKQLLIDKQVNGFFITSGWFNQLVNTDVEIFAGLNYVLTGGEKVSVEHVMKLRHAYPALNIVHVYGPTENTTFSLYYPVTEFAYPGTIPIGRPLYNRGAYILDKHQQLVPIGVPGEILVSGSGLAAGYLHLPEMTAEKFIVDPFNPAARVYRTGDLARWLPDGNIEFVGRADDQVKIRGFRIELGEIENILQQHPQVKQCVVIAKVGNSGSKYLIGYVVPEEEFDKAAVQAWLKDRLPDYMVPAQWVTMNELPLTVNGKVNRKTLPDPESEESATVAYVAPRNPVESTLVNIWQDILGVERVGIYDNFFELGGHSLLIIRLQVAIREQLQAAVEIKDLFVYMTIAELAAYVTPLQSAGGILPAITVQERPTHIPLSFGQERLWFIDQLEGSTHYHSPAILNLTGAVSREGLAYALKYIVERHEVLRTVIRQTTDDGNPYQEVIAADSWQMDTIHTGTELREDITAYINTPFDLANDYMLRASLISLSEEAHMLIVVVHHIASDGWSTAIVIKELKELYSAYIHARTPVLAPLPVQYADYAIWERTHLDDALLAKQETYWKQRLAGVQVLNLSTDYVRPLYESRNGTVLVFSLDKELTGALNQFSLQQGATLYMTLLSAFKVLMYRYSAQEDICVGTPVAGRKQAEVEGLVGFFVNTLAVRSDLSGTPSFQQLLQQVKANLLEGYAHQDMPFEKVVETVVKTRDLSRSPIFQVMFELQQSPDKSQDENDDFAFSLEETQHTTTLFDLTFTLSENGNGLFLSVEYCTDIFAATTIERMARHYEQLLRTVVADPQQQIDVLSILAPDEAAALLQQFSGPVVPYPTGKTFVQLFEEQAQLTPDAIALAFNETTLTYGALLAKANQLAHHLIQAGVKADTLVPICIERSLEMIIGVVGIMKAGGAYVPIDPKFPAERIGYILEDSNATILVSSETSREVIPAGTAIISMDGDQEILAQYPITNPVITTTPQQLAYVIYTSGSTGKPKGVLVEHAGLLNHLLAMITEFEMNAATSLAFTAPYTFDISVWQMINTLLCGGCTVIYPESLILRPDAMIRDVEARGITLLQLVPSYLTAVLQDDGGVQLSALQYLLVTGEAVSRQLLEQWFAHPAFGRIPVVNAYGPTEASDDVSFYFMREAPVSANVPVGKAVQNLHLYVLDAGHGLCPYGVPGEIAVGGIGVARGYLNRDALTAEKFIADPYHGGRMYKTGDVGRWLPDGNIEYLGRIDDQVKIRGYRIELGEIENAMHLHETVTGAVVVAKADESGIKRLVGYLVVTPEYKREVLQAWLQEQLPEYMIPVLVELPAFPLTANGKVDKKALPDPVGDAIQQRTYVAPRNETETQLAAIWQQLLGVERVGIYDNFFELGGHSLLAIRLLSQLRKALSVELTVKEVFLYPTVATLAARVSGDTGQTSLPPVTAVQPRPERIPLSYSQERLWFIDRLEGSTHYHIPAVLKLNGAVDVAGLSYALQQIVVRHEVLRTVIIEEDGTGYQQVLPADNWTLSIQDAGTQPEVLIAALAETPFDLARDYMLRAGLLRVSATEHILVINMHHIASDGWSSSIVVSELTALYSAYMDGREAVLPELPVQYADFAIWQRNYLSGDVLAQQQAYWKQQLSGVATLDLPTDFTRPAIQGRNGAAASFHLNLELTEQLNRLSQQQGVTLFMTLMTAFQVLLHRYSSQDDICIGTPIAGRSQQEIEGLIGFFINTLAIRNDLGGDPVFTALLQQVKETLLAAYQHQDTPFEKVVDTVVKTRDMSRSPLVQVMFVLQNLPEEAGDAGFSLNILEEEAAHTNAKFDLTFLLEETINGLALSVEYCTDLFRPDTIERMARHYEQLLQAIVAAPVQKLSELRMLSAAEETQLLNVFKGETAGYPKDKTIVDLLEAQALRTPDAVAVVYASEKLTYQELDARANQLGHYLRSKGVQPETLVPVCAERSLDMIVAMLGVLKAGGAYVPMDPLYPEDRIHYMLEDTAAQVVVCQRSNEHLFTHIANRVVIDGEAAAISAQPVTTVPVVRLPQHVAYVIYTSGSTGRPKGVLIEHENVVRLFETDKPLYDFNSSDVWTMFHSFCFDFSVWEMYGALFYGGRLVVVPKAVTQDTGLFGELLISEGVTVLNQTPSSFYVVQDYLTARTNTTTIRYVIFGGEALNPAKLKPWQELYPASRLINMYGITETTVHVTYQELTAAHVNSSASVIGKPIPTLTAYILDSHQSLVPVGVAGELYIGGAGVARGYLNRDELTATRFIASPFAAGERLYRTGDLARWYADGNLEYLGRIDDQVKIRGFRIELGEIEHVLQQSGLVSNGVVLAKADHTGTKQLVGYVVPKEGFSRDAVQAHLKIHLPEYMVPALWVILEEIPLTTNGKVNRKALPEPDADLLTDNEYVAPRTETEHQLVNIWQELLGIQRVGIHDNFFALGGDSIRVIKVVSKIASVLEKQVKVFEVYQAATIAQLGALLDEKTKADDTARLYEAVKAELEELRNKVLPQLADAALVEDVYPMSDIERGMIYVSLVNPADALYHDQFVYEMTAAFTPEILQEAYRLLAAKHSILRTAFHIGKDEQDLQVVYSKVDIHIDWFDLQDASGNLVKQTVEEYLAEERKTPFVVDKAPLWKASVFRLKEHNLLVFQFHHAILDGWSVASLNTELFTLCDMLLEQQAAIPVVPLKCSYKDYIIESLVAKRNDANLVFWKNELADYKRLDIFSRETAAEAMTYRYAPAFYQQLKEKAQRDKISMKGLFLGAYLFALNLLTHEEEVTVGLVTNNRPVLEDGDRLLGCFLNTIPLRMQLERQSTTWKTYFAQIEDKLVQLKERDRTSLFEITKITGEQTAEENPFFDAIFNFVNFHVYEKLGEDATAAGQLESQEEVKIRDHELTNTFLDCTVSITGNQLQVEYSLRKKLKSGKHIQDLLDYSNLVLEAFLHQDEALMHTSFRLPEAELAQLLPMFAGTVVSYPKDKTMVAIFAEQVAARPDAIALVYEDTRLSYQELDEQTTRLAHYLHQQGVTTGMLIPVCMDKHIDMMVCILGVLKAGAAYVPVDPAYPLERIRFIRENVGSSLILTTSDYQQTIFAAADITGNIICIDQLHELEKLDITAWTAPVLSPEDAAIIVYTSGSTGTPKGVILTHRNVVSLVKEADYYPFAPTQVLLSTGAISFDAVTFEYWSMLLNGGRLILSPEKTLLDSGLLKQLLQEQAVNTLFLTTAWFNQLINTDITVFERLTYVFTGGEKVSAEHMVRLRAAYPALHLLHMYGPAENTTYALYYPVTGTDYPVTVPIGRPLSNRGAYVVDKHLQHVPIGVPGEILVSGDGLAKGYLHLPEMTAEKFIENPFQPGQRVYRTGDIGRWLPDGNIEFVGRADNQVKIRGYRIELGEIENVLQQSEGVVQCVVLAKADATGGKRLVAYIVAAPGFDKEGIQTWLKAQLPDYMVPVLWVTLDEMPLTVNGKVNHKALPDPDAGDLIGRSYTAPRNTIENTLVNIWQELLGIQRIGIYDNFFELGGHSLLAIRLMGAIRKALSAELIVKDLFVHTNIASLAAYVQQQQGSGTLLPVISKQERPARIPLSFGQERLWFIDQLEGSVHYHIPVVLKLEGDVNRDALQYALQYIVERHESLRTVIRQSAEEETGFQEILPAGNWKMLIAEGGAQPQQRMAAFIQQPFDLSADYMMRAALFSLSGDVQALVITMHHIASDGWSMSVVIRELTALYSAYVTQQPVELEPLPLQYADYAIWERAYLQGDVLARQIAYWRKKLSGVEPLNLPTDYVRPVQESRNGAVLQFPLPLPLAASLNQLSLQQGATLYMTLLAAFKVLLFRYSAQEDICVGTPVAGRGQQEVEGLVGFFINTLAVRSDLSGAPAFVELLQQLKTTLLEGYEHQEMPFEKVVEAVVKTRDLSRSPIFQVMFELQQAPEVSRAAWSEAAFLVEEPEQTTALFDLTFTLSEGPHDLSLNIEYCTDLFAAATINRMAGHYEQLLQAIVANPQQQINQLSILAQEEATTLLQQFSGPVVPYPADKTFVQLFEEQAQLTPDAIALAFNETTLTYGALLAKANQLAHHLIQAGVKTDTLVPICIERSLEMIIGVVGIIKAGGAYVPIDPKFPAERIGYILEDSNATILVSSEASRGVIPAGTAIISMDGDQEILAQYPITNPVITTTPQQLAYVIYTSGSTGKPKGVLVEHAGLLNHLLAMITEFEMNAATSLAFTAPYTFDISVWQMINTLLCGGCTVIYPESLILRPDAMIRDVEARGITLLQLVPSYLTAVLQDDGGVQLSALQYLLVTGEAVSRQLLEQWFAHPAFGRIPVVNAYGPTEASDDVSFYFMREAPVSANVPVGKAVQNLHLYVLDAGHGLCPYGVPGEIAVGGIGVARGYLNRDALTAEKFIADPYHGGRMYKTGDVGRWLPDGNIEYLGRIDDQVKIRGYRIELGEIENAMHLHETVTGAVVVAKADESGIKRLVGYLVVTPEYKREVLQAWLQEQLPEYMIPVLVELPAFPLTANGKVDKKALPDPVGDAIQQRTYVAPRNETETQLAAIWQQLLGVERVGIYDNFFELGGHSLLAIRLLSQLRKALSVELTVKEVFLYPTVATLAARVSGDTGQTSLPPVTVVQPRPERIPLSYSQERLWFIDRLEGSTHYHIPAILKLEGTVNTVALEAALREIVVRHEVLRSVIIEEEGIGYQQVLPAENWTLTIQDAGDQLESLIAALAETPFDLARDYMLRAGLLRVAATEYILVINTHHIASDGWSSGIIIGELTALYSAYIGNREADLPALQVQYADFAIWQRNYLSGEVLAQQQAYWKQQLSGVATLDLPTDFTRPATQSTRGAMMNFQLPVSLNTQLNELSRQEGVTLYMTLLAAFQVLLHRYSGQEDICVGTPVAGRSQQEIEALIGFFVNTIAVRNDLGGNPAFTALLQQVKDTLLAGYQHQDTPFEKVADLVTKNRDLSRTPVFQVLFVLQNTPDIEEGGAFSLDGLTLSEKETPHTTAKFDLSFVIEEQADGLALSVEYCTDLFREESIVRMAAHYEQLLQAIAATPAQSLSELPMLSAAEETQLLTVFKGETAGYPKDKTIVDLLEAQALRTPDAVAVVYASEKLTYGELDARANQLGHYLRSKGVQPETLVPVCAERSLDMIVAMLGVLKAGGAYVPMDPLYPEDRIHYMLEDTAAQVVVCQRSNEHLFAHIANRVVIDGETAAISAQPVTTVPVVRLPQHVAYVIYTSGSTGRPKGVLIENENVVRLFETDKPLYDFNSSDVWTMFHSFCFDFSVWEMYGALFYGGRLVVVPKEVTQDTGLFGELLISEGVTVLNQTPSSFYVVQDYLTARTNTTTIRYVIFGGEALNPAKLKPWQELYPASRLINMYGITETTVHVTYQELTAAHVNSSASVIGKPIPTLTAYILDSHQSLVPVGVAGELYIGGAGVARGYLNRDELTATRFIASPFAAGERLYRTGDLARWYADGNLEYLGRIDDQVKIRGFRIELGEIEHVLQQSGLVSNGVVLAKTDHTGTKQLVGYVVPKEGFSRDAVQAHLKIHLPEYMVPALWVILEEIPLTTNGKVNRKALPEPETSILKDNAYEAPRTATEYQLVSIWQELLGIQRIGIHDSFFELGGHSLLVIRLIAAVRKALAVELTVKDVFVQLNIAALGAFIDRQGNKVILPPITAITDRPAQLPLSFSQERLWFIDQLEGSVHYHMPVVLRLKGTINTAALEYAIRGVIARHEVLRTVIREQEGQGYQHILTADNWQLALTDKGDDVQETIAGFIQQPFDLSADYMLRAGVIALAEKEHLLMIVMHHIASDGWSMAIIVEELTALYTAYEHQQQPDLPPLPIQYADYALWQRSYITGEVLTQQQHYWRRQLADLEPLDLPLDYPRPAVQSTEGQVLRFDMDRLLVDKINHFSQQQGATLFMTLLAACKVLLHHYSRQTDICIGTPLAGRTQQEAEALVGYFINTLAVRSNLEGNPAFTSLLQQVKETMLEGYAHQDMPFEKVVEAVVKDRDMSRTPLFQVMFSLQNMPAATGLALGELELSVDEPAAVSAKFELNFTVTENNGDLELSIEYRTDLFAAATIERMAAHYEQLLWSIVCQPSQEIGVLPLLTAEEGYEKLHVFNTISPNQHKQEAATIVDLFTAQVAKQGAATAVAYEGTVLTYKELEKKSDQLAHYLRKKGVKAESLVPVCMERSTEMLVAILGILKAGAAYVPIDPSFPSDRKAFILADTACRVVLADTAIREQIQQPDDSLTWIDIKAEWPTIGKQKSVPAKINYSSADGLVYVIYTSGSTGQPKGVMIEHHSLVDYVNGLCERIDIAACRTFALIPTIATDLGNTVIYGSLATGGALHIISEESINDAALLQDYFNAHPIDCLKIVPSHWKALCTDTALLLPKQLLIFGGEALQQDVITAVSAAGTACRIVNHYGPTETTIGKCMHIVDVNRTYHGVPVGTTFSRTTAYILNPYGGLVPVGVSGELCIGGNGVARGYLNQPELTAEKFVPHPFSTAAGSRLYRTGDLARWLPDGSIVYMGRIDDQVKIRGYRVELGEIERVLQQSGLVTQGVVLAQTESSGNKRLVGYVVTAGEFDKTVIQEYLRSRLPEYMVPAIWVPLAEMPLTANGKINRKRLPALTQAEEWLSHTYTAPRNAIETSLAAVWQELLDVQRVGIYDNFFELGGHSLAAVRLLARIRKLGYSIRLSELMLFKTVAEQAALLADQSEDATTNRNEHIVLLRNAPGNQAVFIVPGGAGITDGYEELANQLDAAGPVYGLNMMGVLEGETPLETIAGIAAQNIHWMKEVQPVGPYQLVGHSFGGKVVHEMIRQLEAQAEQVHFAAILDTVADAGNIPVTAAGMLGDMADYLEEYGLLQQPYPEWMATLQAAMEQLPEADMRAYMTAVITEKCFTEFGAQDLQVRLFRLLAANSTMRYAATGKITTPVTVIRAAEQDWAALGFDDTLGWTDYIQTIHTHTAPGSHDNMIRKENAAALAAYLNKQLLQG</sequence>
<dbReference type="InterPro" id="IPR001242">
    <property type="entry name" value="Condensation_dom"/>
</dbReference>
<dbReference type="Gene3D" id="3.30.559.10">
    <property type="entry name" value="Chloramphenicol acetyltransferase-like domain"/>
    <property type="match status" value="7"/>
</dbReference>
<dbReference type="CDD" id="cd17643">
    <property type="entry name" value="A_NRPS_Cytc1-like"/>
    <property type="match status" value="2"/>
</dbReference>
<feature type="domain" description="Carrier" evidence="4">
    <location>
        <begin position="7371"/>
        <end position="7445"/>
    </location>
</feature>
<evidence type="ECO:0000256" key="2">
    <source>
        <dbReference type="ARBA" id="ARBA00022450"/>
    </source>
</evidence>
<reference evidence="5 6" key="1">
    <citation type="submission" date="2022-10" db="EMBL/GenBank/DDBJ databases">
        <title>Chitinophaga nivalis PC15 sp. nov., isolated from Pyeongchang county, South Korea.</title>
        <authorList>
            <person name="Trinh H.N."/>
        </authorList>
    </citation>
    <scope>NUCLEOTIDE SEQUENCE [LARGE SCALE GENOMIC DNA]</scope>
    <source>
        <strain evidence="5 6">PC14</strain>
    </source>
</reference>
<dbReference type="InterPro" id="IPR010071">
    <property type="entry name" value="AA_adenyl_dom"/>
</dbReference>
<dbReference type="InterPro" id="IPR006162">
    <property type="entry name" value="Ppantetheine_attach_site"/>
</dbReference>
<dbReference type="SUPFAM" id="SSF47336">
    <property type="entry name" value="ACP-like"/>
    <property type="match status" value="7"/>
</dbReference>
<feature type="domain" description="Carrier" evidence="4">
    <location>
        <begin position="2091"/>
        <end position="2166"/>
    </location>
</feature>
<protein>
    <submittedName>
        <fullName evidence="5">Non-ribosomal peptide synthase/polyketide synthase</fullName>
    </submittedName>
</protein>
<dbReference type="Gene3D" id="3.40.50.980">
    <property type="match status" value="10"/>
</dbReference>
<dbReference type="InterPro" id="IPR020806">
    <property type="entry name" value="PKS_PP-bd"/>
</dbReference>
<dbReference type="PANTHER" id="PTHR45527:SF14">
    <property type="entry name" value="PLIPASTATIN SYNTHASE SUBUNIT B"/>
    <property type="match status" value="1"/>
</dbReference>
<evidence type="ECO:0000313" key="5">
    <source>
        <dbReference type="EMBL" id="MCW3483196.1"/>
    </source>
</evidence>
<feature type="domain" description="Carrier" evidence="4">
    <location>
        <begin position="6317"/>
        <end position="6392"/>
    </location>
</feature>
<dbReference type="CDD" id="cd19531">
    <property type="entry name" value="LCL_NRPS-like"/>
    <property type="match status" value="6"/>
</dbReference>
<name>A0ABT3IGX0_9BACT</name>
<dbReference type="Pfam" id="PF13193">
    <property type="entry name" value="AMP-binding_C"/>
    <property type="match status" value="7"/>
</dbReference>
<dbReference type="Pfam" id="PF00501">
    <property type="entry name" value="AMP-binding"/>
    <property type="match status" value="7"/>
</dbReference>
<dbReference type="SUPFAM" id="SSF52777">
    <property type="entry name" value="CoA-dependent acyltransferases"/>
    <property type="match status" value="14"/>
</dbReference>
<gene>
    <name evidence="5" type="ORF">OL497_04790</name>
</gene>
<dbReference type="CDD" id="cd05930">
    <property type="entry name" value="A_NRPS"/>
    <property type="match status" value="3"/>
</dbReference>
<dbReference type="Gene3D" id="1.10.1200.10">
    <property type="entry name" value="ACP-like"/>
    <property type="match status" value="6"/>
</dbReference>
<feature type="domain" description="Carrier" evidence="4">
    <location>
        <begin position="1042"/>
        <end position="1117"/>
    </location>
</feature>
<dbReference type="PROSITE" id="PS00012">
    <property type="entry name" value="PHOSPHOPANTETHEINE"/>
    <property type="match status" value="5"/>
</dbReference>
<dbReference type="NCBIfam" id="TIGR01733">
    <property type="entry name" value="AA-adenyl-dom"/>
    <property type="match status" value="7"/>
</dbReference>
<dbReference type="Gene3D" id="3.40.50.1820">
    <property type="entry name" value="alpha/beta hydrolase"/>
    <property type="match status" value="2"/>
</dbReference>
<dbReference type="SMART" id="SM00823">
    <property type="entry name" value="PKS_PP"/>
    <property type="match status" value="7"/>
</dbReference>
<dbReference type="InterPro" id="IPR045851">
    <property type="entry name" value="AMP-bd_C_sf"/>
</dbReference>
<dbReference type="NCBIfam" id="NF004282">
    <property type="entry name" value="PRK05691.1"/>
    <property type="match status" value="10"/>
</dbReference>
<dbReference type="Gene3D" id="3.30.559.30">
    <property type="entry name" value="Nonribosomal peptide synthetase, condensation domain"/>
    <property type="match status" value="7"/>
</dbReference>
<dbReference type="InterPro" id="IPR025110">
    <property type="entry name" value="AMP-bd_C"/>
</dbReference>
<dbReference type="InterPro" id="IPR036736">
    <property type="entry name" value="ACP-like_sf"/>
</dbReference>